<dbReference type="GO" id="GO:0007165">
    <property type="term" value="P:signal transduction"/>
    <property type="evidence" value="ECO:0007669"/>
    <property type="project" value="InterPro"/>
</dbReference>
<feature type="compositionally biased region" description="Low complexity" evidence="3">
    <location>
        <begin position="515"/>
        <end position="537"/>
    </location>
</feature>
<dbReference type="Pfam" id="PF00233">
    <property type="entry name" value="PDEase_I"/>
    <property type="match status" value="1"/>
</dbReference>
<dbReference type="InterPro" id="IPR002073">
    <property type="entry name" value="PDEase_catalytic_dom"/>
</dbReference>
<protein>
    <recommendedName>
        <fullName evidence="4">PDEase domain-containing protein</fullName>
    </recommendedName>
</protein>
<keyword evidence="2" id="KW-0378">Hydrolase</keyword>
<feature type="region of interest" description="Disordered" evidence="3">
    <location>
        <begin position="1"/>
        <end position="27"/>
    </location>
</feature>
<reference evidence="5 6" key="1">
    <citation type="submission" date="2019-07" db="EMBL/GenBank/DDBJ databases">
        <title>Genomes of Cafeteria roenbergensis.</title>
        <authorList>
            <person name="Fischer M.G."/>
            <person name="Hackl T."/>
            <person name="Roman M."/>
        </authorList>
    </citation>
    <scope>NUCLEOTIDE SEQUENCE [LARGE SCALE GENOMIC DNA]</scope>
    <source>
        <strain evidence="5 6">Cflag</strain>
    </source>
</reference>
<accession>A0A5A8BZN1</accession>
<dbReference type="EMBL" id="VLTM01000206">
    <property type="protein sequence ID" value="KAA0146014.1"/>
    <property type="molecule type" value="Genomic_DNA"/>
</dbReference>
<keyword evidence="1" id="KW-0479">Metal-binding</keyword>
<proteinExistence type="predicted"/>
<dbReference type="PROSITE" id="PS51845">
    <property type="entry name" value="PDEASE_I_2"/>
    <property type="match status" value="1"/>
</dbReference>
<evidence type="ECO:0000313" key="5">
    <source>
        <dbReference type="EMBL" id="KAA0146014.1"/>
    </source>
</evidence>
<dbReference type="SMART" id="SM00471">
    <property type="entry name" value="HDc"/>
    <property type="match status" value="1"/>
</dbReference>
<sequence>MSDAAPALVGKPMAESSGLRGRRRRTASMPETHLAAVASAAMAGVEGTVDALDAVRALRNLQRRCQADKAGARVSFKEVQALLALVERLTARAAEPGAVAAAIRSRFDTLRMSDPQLVSHLAGTFSTPGSPAGGVAGTKLAGVPSRLRGAPASEADTARAQTRITAAAIGAGSGGPSSTDSDVADVTGTTVSSAMPVATRHIPFADRARPQPSAAAAGEGRPAAAAAAAAAGGASARAAAEAVVAAAAAARQVLDALPAARAVLSASPATGSDPSSKAAGSPGPTHAPSASVTTAVTALLSELTAWSFDIFSLAAARPHNVIETVGWAALQRHGLPASLGLSEPAVRTWLRAVEEGYSDPPYHNRVHGADVTQTTFWFTWSGTSATGKAEGGGMGHWLSDEEKLALVLGAAAHDTGHIGRNNPFLVATMHPLALRYNDRSPLENMHAARAFELMRDASMDWISALQPAQRTSVRRDMISIILATDNAEHFNQVAALGRKIEAARARIELGEDHGSSAPASPTGAPPEEASAAASPAVEAAAAGGGGAAVLDLDTDLEARLLVKGLALHAADVSNPAKRFGTAAAWADRVRAEFYEQGDEERSLGLPIAAGFDRESEIPMGKFQLGFIRFIVQPLYRQINDANCDDVTCGDADPWFSVEQPLSHLESNIAEWQSRLDADAEAVAPPAAAPPAAAPTSPPPPPPPRRTE</sequence>
<feature type="region of interest" description="Disordered" evidence="3">
    <location>
        <begin position="676"/>
        <end position="707"/>
    </location>
</feature>
<dbReference type="Gene3D" id="1.10.1300.10">
    <property type="entry name" value="3'5'-cyclic nucleotide phosphodiesterase, catalytic domain"/>
    <property type="match status" value="1"/>
</dbReference>
<dbReference type="InterPro" id="IPR036971">
    <property type="entry name" value="PDEase_catalytic_dom_sf"/>
</dbReference>
<name>A0A5A8BZN1_CAFRO</name>
<feature type="region of interest" description="Disordered" evidence="3">
    <location>
        <begin position="266"/>
        <end position="289"/>
    </location>
</feature>
<feature type="compositionally biased region" description="Pro residues" evidence="3">
    <location>
        <begin position="686"/>
        <end position="707"/>
    </location>
</feature>
<evidence type="ECO:0000256" key="1">
    <source>
        <dbReference type="ARBA" id="ARBA00022723"/>
    </source>
</evidence>
<dbReference type="Proteomes" id="UP000325113">
    <property type="component" value="Unassembled WGS sequence"/>
</dbReference>
<feature type="domain" description="PDEase" evidence="4">
    <location>
        <begin position="288"/>
        <end position="678"/>
    </location>
</feature>
<feature type="region of interest" description="Disordered" evidence="3">
    <location>
        <begin position="511"/>
        <end position="537"/>
    </location>
</feature>
<gene>
    <name evidence="5" type="ORF">FNF31_07885</name>
</gene>
<dbReference type="SUPFAM" id="SSF109604">
    <property type="entry name" value="HD-domain/PDEase-like"/>
    <property type="match status" value="1"/>
</dbReference>
<dbReference type="GO" id="GO:0004114">
    <property type="term" value="F:3',5'-cyclic-nucleotide phosphodiesterase activity"/>
    <property type="evidence" value="ECO:0007669"/>
    <property type="project" value="InterPro"/>
</dbReference>
<dbReference type="CDD" id="cd00077">
    <property type="entry name" value="HDc"/>
    <property type="match status" value="1"/>
</dbReference>
<evidence type="ECO:0000313" key="6">
    <source>
        <dbReference type="Proteomes" id="UP000325113"/>
    </source>
</evidence>
<dbReference type="GO" id="GO:0046872">
    <property type="term" value="F:metal ion binding"/>
    <property type="evidence" value="ECO:0007669"/>
    <property type="project" value="UniProtKB-KW"/>
</dbReference>
<dbReference type="AlphaFoldDB" id="A0A5A8BZN1"/>
<evidence type="ECO:0000256" key="2">
    <source>
        <dbReference type="ARBA" id="ARBA00022801"/>
    </source>
</evidence>
<evidence type="ECO:0000259" key="4">
    <source>
        <dbReference type="PROSITE" id="PS51845"/>
    </source>
</evidence>
<comment type="caution">
    <text evidence="5">The sequence shown here is derived from an EMBL/GenBank/DDBJ whole genome shotgun (WGS) entry which is preliminary data.</text>
</comment>
<organism evidence="5 6">
    <name type="scientific">Cafeteria roenbergensis</name>
    <name type="common">Marine flagellate</name>
    <dbReference type="NCBI Taxonomy" id="33653"/>
    <lineage>
        <taxon>Eukaryota</taxon>
        <taxon>Sar</taxon>
        <taxon>Stramenopiles</taxon>
        <taxon>Bigyra</taxon>
        <taxon>Opalozoa</taxon>
        <taxon>Bicosoecida</taxon>
        <taxon>Cafeteriaceae</taxon>
        <taxon>Cafeteria</taxon>
    </lineage>
</organism>
<evidence type="ECO:0000256" key="3">
    <source>
        <dbReference type="SAM" id="MobiDB-lite"/>
    </source>
</evidence>
<dbReference type="InterPro" id="IPR003607">
    <property type="entry name" value="HD/PDEase_dom"/>
</dbReference>
<dbReference type="PANTHER" id="PTHR11347">
    <property type="entry name" value="CYCLIC NUCLEOTIDE PHOSPHODIESTERASE"/>
    <property type="match status" value="1"/>
</dbReference>